<accession>A0A344L7B0</accession>
<reference evidence="2 3" key="1">
    <citation type="submission" date="2016-04" db="EMBL/GenBank/DDBJ databases">
        <title>Complete genome sequence and analysis of deep-sea sediment isolate, Amycolatopsis sp. WP1.</title>
        <authorList>
            <person name="Wang H."/>
            <person name="Chen S."/>
            <person name="Wu Q."/>
        </authorList>
    </citation>
    <scope>NUCLEOTIDE SEQUENCE [LARGE SCALE GENOMIC DNA]</scope>
    <source>
        <strain evidence="2 3">WP1</strain>
    </source>
</reference>
<dbReference type="RefSeq" id="WP_113693172.1">
    <property type="nucleotide sequence ID" value="NZ_CP015163.1"/>
</dbReference>
<dbReference type="Gene3D" id="1.20.120.1630">
    <property type="match status" value="1"/>
</dbReference>
<dbReference type="Pfam" id="PF06966">
    <property type="entry name" value="DUF1295"/>
    <property type="match status" value="1"/>
</dbReference>
<evidence type="ECO:0000313" key="2">
    <source>
        <dbReference type="EMBL" id="AXB43934.1"/>
    </source>
</evidence>
<feature type="transmembrane region" description="Helical" evidence="1">
    <location>
        <begin position="129"/>
        <end position="150"/>
    </location>
</feature>
<dbReference type="KEGG" id="aab:A4R43_16540"/>
<dbReference type="PANTHER" id="PTHR32251">
    <property type="entry name" value="3-OXO-5-ALPHA-STEROID 4-DEHYDROGENASE"/>
    <property type="match status" value="1"/>
</dbReference>
<evidence type="ECO:0000313" key="3">
    <source>
        <dbReference type="Proteomes" id="UP000250434"/>
    </source>
</evidence>
<dbReference type="OrthoDB" id="9779233at2"/>
<feature type="transmembrane region" description="Helical" evidence="1">
    <location>
        <begin position="58"/>
        <end position="81"/>
    </location>
</feature>
<name>A0A344L7B0_9PSEU</name>
<feature type="transmembrane region" description="Helical" evidence="1">
    <location>
        <begin position="34"/>
        <end position="52"/>
    </location>
</feature>
<dbReference type="EMBL" id="CP015163">
    <property type="protein sequence ID" value="AXB43934.1"/>
    <property type="molecule type" value="Genomic_DNA"/>
</dbReference>
<dbReference type="AlphaFoldDB" id="A0A344L7B0"/>
<dbReference type="PANTHER" id="PTHR32251:SF17">
    <property type="entry name" value="STEROID 5-ALPHA REDUCTASE C-TERMINAL DOMAIN-CONTAINING PROTEIN"/>
    <property type="match status" value="1"/>
</dbReference>
<keyword evidence="1" id="KW-0812">Transmembrane</keyword>
<evidence type="ECO:0000256" key="1">
    <source>
        <dbReference type="SAM" id="Phobius"/>
    </source>
</evidence>
<keyword evidence="1" id="KW-1133">Transmembrane helix</keyword>
<dbReference type="PROSITE" id="PS50244">
    <property type="entry name" value="S5A_REDUCTASE"/>
    <property type="match status" value="1"/>
</dbReference>
<dbReference type="GO" id="GO:0016020">
    <property type="term" value="C:membrane"/>
    <property type="evidence" value="ECO:0007669"/>
    <property type="project" value="TreeGrafter"/>
</dbReference>
<dbReference type="Proteomes" id="UP000250434">
    <property type="component" value="Chromosome"/>
</dbReference>
<protein>
    <submittedName>
        <fullName evidence="2">Uncharacterized protein</fullName>
    </submittedName>
</protein>
<feature type="transmembrane region" description="Helical" evidence="1">
    <location>
        <begin position="102"/>
        <end position="123"/>
    </location>
</feature>
<feature type="transmembrane region" description="Helical" evidence="1">
    <location>
        <begin position="6"/>
        <end position="27"/>
    </location>
</feature>
<dbReference type="InterPro" id="IPR010721">
    <property type="entry name" value="UstE-like"/>
</dbReference>
<sequence length="261" mass="28709">MNLLISAAVALGMALVAVCATFAVALARRRYDTIDTFWGLGFALIAVVAFPYGTGDLALRLVVTGLTVVWGVRLAVHLHLRNRGQPEDPRYAGMADRPASRVFVRVYLLQALVLWFVSLPVLAAQHGTGIGVLGWLGVAVWSIGFAFEVVGDEQLRRFKADPANHGRVLDTGLWRYTRHPNYFGDACVWWGLYLLACSTWPGAATVLSPLVMTFTLVKGTGKPLLEKGLHRTRPGYAYYVERTSGFFPLPPRRATPPSARR</sequence>
<organism evidence="2 3">
    <name type="scientific">Amycolatopsis albispora</name>
    <dbReference type="NCBI Taxonomy" id="1804986"/>
    <lineage>
        <taxon>Bacteria</taxon>
        <taxon>Bacillati</taxon>
        <taxon>Actinomycetota</taxon>
        <taxon>Actinomycetes</taxon>
        <taxon>Pseudonocardiales</taxon>
        <taxon>Pseudonocardiaceae</taxon>
        <taxon>Amycolatopsis</taxon>
    </lineage>
</organism>
<proteinExistence type="predicted"/>
<keyword evidence="1" id="KW-0472">Membrane</keyword>
<keyword evidence="3" id="KW-1185">Reference proteome</keyword>
<gene>
    <name evidence="2" type="ORF">A4R43_16540</name>
</gene>